<dbReference type="PANTHER" id="PTHR30510">
    <property type="entry name" value="UPF0229 PROTEIN YEAH"/>
    <property type="match status" value="1"/>
</dbReference>
<name>A0A1M6JEZ7_9CLOT</name>
<feature type="region of interest" description="Disordered" evidence="2">
    <location>
        <begin position="1"/>
        <end position="23"/>
    </location>
</feature>
<organism evidence="3 4">
    <name type="scientific">Clostridium amylolyticum</name>
    <dbReference type="NCBI Taxonomy" id="1121298"/>
    <lineage>
        <taxon>Bacteria</taxon>
        <taxon>Bacillati</taxon>
        <taxon>Bacillota</taxon>
        <taxon>Clostridia</taxon>
        <taxon>Eubacteriales</taxon>
        <taxon>Clostridiaceae</taxon>
        <taxon>Clostridium</taxon>
    </lineage>
</organism>
<protein>
    <recommendedName>
        <fullName evidence="1">UPF0229 protein SAMN05444401_3075</fullName>
    </recommendedName>
</protein>
<evidence type="ECO:0000313" key="3">
    <source>
        <dbReference type="EMBL" id="SHJ45250.1"/>
    </source>
</evidence>
<comment type="similarity">
    <text evidence="1">Belongs to the UPF0229 family.</text>
</comment>
<dbReference type="HAMAP" id="MF_01232">
    <property type="entry name" value="UPF0229"/>
    <property type="match status" value="1"/>
</dbReference>
<dbReference type="RefSeq" id="WP_073008564.1">
    <property type="nucleotide sequence ID" value="NZ_FQZO01000005.1"/>
</dbReference>
<dbReference type="PANTHER" id="PTHR30510:SF2">
    <property type="entry name" value="UPF0229 PROTEIN YEAH"/>
    <property type="match status" value="1"/>
</dbReference>
<accession>A0A1M6JEZ7</accession>
<dbReference type="OrthoDB" id="9788289at2"/>
<dbReference type="AlphaFoldDB" id="A0A1M6JEZ7"/>
<feature type="region of interest" description="Disordered" evidence="2">
    <location>
        <begin position="88"/>
        <end position="107"/>
    </location>
</feature>
<dbReference type="Proteomes" id="UP000184080">
    <property type="component" value="Unassembled WGS sequence"/>
</dbReference>
<evidence type="ECO:0000313" key="4">
    <source>
        <dbReference type="Proteomes" id="UP000184080"/>
    </source>
</evidence>
<dbReference type="EMBL" id="FQZO01000005">
    <property type="protein sequence ID" value="SHJ45250.1"/>
    <property type="molecule type" value="Genomic_DNA"/>
</dbReference>
<sequence length="394" mass="46040">MAIFRDTSKEPFEHDRSIEDRRRHKELVEKTIKDNLGDLLSDENIVGESKNKKYKIPIRGLKEYSFIYGKNNKNVAMGDGKEKRADKIFNEEEKGKPASRAGNDEGEDIYETEVTLEELLEYLIDDFELPNLDKKKFSKVISQSSKKKRGYQRFGVKPRLAKKKTVMAKIARKQSKKRALNEAGMSKDIQRMPFNEEDIRYYRLKQKPKKESNAVMIFIMDVSGSMDNTKKYLARSFFFVLSRFIKKKYENTHMVFISHTTIAKEVNEYEFFHKAESGGTYISSGIKAALKIIEDRYSKELWNIYTFYASDGDNWSEDNEKALESIKSICACSNLVGYAELLPSTFSTTMYFRVMKEIKNDNFVSVCIKDKKELWKALKIILRKELRREKTVEL</sequence>
<evidence type="ECO:0000256" key="1">
    <source>
        <dbReference type="HAMAP-Rule" id="MF_01232"/>
    </source>
</evidence>
<dbReference type="SUPFAM" id="SSF53300">
    <property type="entry name" value="vWA-like"/>
    <property type="match status" value="1"/>
</dbReference>
<dbReference type="STRING" id="1121298.SAMN05444401_3075"/>
<proteinExistence type="inferred from homology"/>
<keyword evidence="4" id="KW-1185">Reference proteome</keyword>
<dbReference type="Pfam" id="PF04285">
    <property type="entry name" value="DUF444"/>
    <property type="match status" value="2"/>
</dbReference>
<reference evidence="3 4" key="1">
    <citation type="submission" date="2016-11" db="EMBL/GenBank/DDBJ databases">
        <authorList>
            <person name="Jaros S."/>
            <person name="Januszkiewicz K."/>
            <person name="Wedrychowicz H."/>
        </authorList>
    </citation>
    <scope>NUCLEOTIDE SEQUENCE [LARGE SCALE GENOMIC DNA]</scope>
    <source>
        <strain evidence="3 4">DSM 21864</strain>
    </source>
</reference>
<evidence type="ECO:0000256" key="2">
    <source>
        <dbReference type="SAM" id="MobiDB-lite"/>
    </source>
</evidence>
<gene>
    <name evidence="3" type="ORF">SAMN05444401_3075</name>
</gene>
<dbReference type="InterPro" id="IPR006698">
    <property type="entry name" value="UPF0229"/>
</dbReference>
<dbReference type="InterPro" id="IPR036465">
    <property type="entry name" value="vWFA_dom_sf"/>
</dbReference>